<dbReference type="EMBL" id="ACHA02000012">
    <property type="protein sequence ID" value="EFK57035.1"/>
    <property type="molecule type" value="Genomic_DNA"/>
</dbReference>
<dbReference type="HOGENOM" id="CLU_2920436_0_0_10"/>
<dbReference type="AlphaFoldDB" id="D7VTD4"/>
<proteinExistence type="predicted"/>
<gene>
    <name evidence="1" type="ORF">HMPREF0766_14238</name>
</gene>
<protein>
    <submittedName>
        <fullName evidence="1">Uncharacterized protein</fullName>
    </submittedName>
</protein>
<evidence type="ECO:0000313" key="2">
    <source>
        <dbReference type="Proteomes" id="UP000006258"/>
    </source>
</evidence>
<sequence>MSVSFIDVFQVFKHLETADKMHLVSLIPPNRFDLQKRSVSLHLDSALSKILLPKISQIQQP</sequence>
<accession>D7VTD4</accession>
<organism evidence="1 2">
    <name type="scientific">Sphingobacterium spiritivorum ATCC 33861</name>
    <dbReference type="NCBI Taxonomy" id="525373"/>
    <lineage>
        <taxon>Bacteria</taxon>
        <taxon>Pseudomonadati</taxon>
        <taxon>Bacteroidota</taxon>
        <taxon>Sphingobacteriia</taxon>
        <taxon>Sphingobacteriales</taxon>
        <taxon>Sphingobacteriaceae</taxon>
        <taxon>Sphingobacterium</taxon>
    </lineage>
</organism>
<reference evidence="1" key="1">
    <citation type="submission" date="2010-07" db="EMBL/GenBank/DDBJ databases">
        <authorList>
            <person name="Muzny D."/>
            <person name="Qin X."/>
            <person name="Buhay C."/>
            <person name="Dugan-Rocha S."/>
            <person name="Ding Y."/>
            <person name="Chen G."/>
            <person name="Hawes A."/>
            <person name="Holder M."/>
            <person name="Jhangiani S."/>
            <person name="Johnson A."/>
            <person name="Khan Z."/>
            <person name="Li Z."/>
            <person name="Liu W."/>
            <person name="Liu X."/>
            <person name="Perez L."/>
            <person name="Shen H."/>
            <person name="Wang Q."/>
            <person name="Watt J."/>
            <person name="Xi L."/>
            <person name="Xin Y."/>
            <person name="Zhou J."/>
            <person name="Deng J."/>
            <person name="Jiang H."/>
            <person name="Liu Y."/>
            <person name="Qu J."/>
            <person name="Song X.-Z."/>
            <person name="Zhang L."/>
            <person name="Villasana D."/>
            <person name="Johnson A."/>
            <person name="Liu J."/>
            <person name="Liyanage D."/>
            <person name="Lorensuhewa L."/>
            <person name="Robinson T."/>
            <person name="Song A."/>
            <person name="Song B.-B."/>
            <person name="Dinh H."/>
            <person name="Thornton R."/>
            <person name="Coyle M."/>
            <person name="Francisco L."/>
            <person name="Jackson L."/>
            <person name="Javaid M."/>
            <person name="Korchina V."/>
            <person name="Kovar C."/>
            <person name="Mata R."/>
            <person name="Mathew T."/>
            <person name="Ngo R."/>
            <person name="Nguyen L."/>
            <person name="Nguyen N."/>
            <person name="Okwuonu G."/>
            <person name="Ongeri F."/>
            <person name="Pham C."/>
            <person name="Simmons D."/>
            <person name="Wilczek-Boney K."/>
            <person name="Hale W."/>
            <person name="Jakkamsetti A."/>
            <person name="Pham P."/>
            <person name="Ruth R."/>
            <person name="San Lucas F."/>
            <person name="Warren J."/>
            <person name="Zhang J."/>
            <person name="Zhao Z."/>
            <person name="Zhou C."/>
            <person name="Zhu D."/>
            <person name="Lee S."/>
            <person name="Bess C."/>
            <person name="Blankenburg K."/>
            <person name="Forbes L."/>
            <person name="Fu Q."/>
            <person name="Gubbala S."/>
            <person name="Hirani K."/>
            <person name="Jayaseelan J.C."/>
            <person name="Lara F."/>
            <person name="Munidasa M."/>
            <person name="Palculict T."/>
            <person name="Patil S."/>
            <person name="Pu L.-L."/>
            <person name="Saada N."/>
            <person name="Tang L."/>
            <person name="Weissenberger G."/>
            <person name="Zhu Y."/>
            <person name="Hemphill L."/>
            <person name="Shang Y."/>
            <person name="Youmans B."/>
            <person name="Ayvaz T."/>
            <person name="Ross M."/>
            <person name="Santibanez J."/>
            <person name="Aqrawi P."/>
            <person name="Gross S."/>
            <person name="Joshi V."/>
            <person name="Fowler G."/>
            <person name="Nazareth L."/>
            <person name="Reid J."/>
            <person name="Worley K."/>
            <person name="Petrosino J."/>
            <person name="Highlander S."/>
            <person name="Gibbs R."/>
        </authorList>
    </citation>
    <scope>NUCLEOTIDE SEQUENCE [LARGE SCALE GENOMIC DNA]</scope>
    <source>
        <strain evidence="1">ATCC 33861</strain>
    </source>
</reference>
<name>D7VTD4_SPHSI</name>
<comment type="caution">
    <text evidence="1">The sequence shown here is derived from an EMBL/GenBank/DDBJ whole genome shotgun (WGS) entry which is preliminary data.</text>
</comment>
<evidence type="ECO:0000313" key="1">
    <source>
        <dbReference type="EMBL" id="EFK57035.1"/>
    </source>
</evidence>
<dbReference type="Proteomes" id="UP000006258">
    <property type="component" value="Unassembled WGS sequence"/>
</dbReference>
<keyword evidence="2" id="KW-1185">Reference proteome</keyword>
<dbReference type="STRING" id="525373.HMPREF0766_14238"/>